<dbReference type="SUPFAM" id="SSF55804">
    <property type="entry name" value="Phoshotransferase/anion transport protein"/>
    <property type="match status" value="1"/>
</dbReference>
<dbReference type="Pfam" id="PF08279">
    <property type="entry name" value="HTH_11"/>
    <property type="match status" value="1"/>
</dbReference>
<evidence type="ECO:0000259" key="4">
    <source>
        <dbReference type="PROSITE" id="PS51094"/>
    </source>
</evidence>
<dbReference type="SUPFAM" id="SSF63520">
    <property type="entry name" value="PTS-regulatory domain, PRD"/>
    <property type="match status" value="1"/>
</dbReference>
<evidence type="ECO:0000256" key="2">
    <source>
        <dbReference type="ARBA" id="ARBA00023015"/>
    </source>
</evidence>
<dbReference type="PROSITE" id="PS51372">
    <property type="entry name" value="PRD_2"/>
    <property type="match status" value="1"/>
</dbReference>
<name>A0AAD1KPQ4_9ACTN</name>
<evidence type="ECO:0000259" key="5">
    <source>
        <dbReference type="PROSITE" id="PS51372"/>
    </source>
</evidence>
<dbReference type="InterPro" id="IPR036388">
    <property type="entry name" value="WH-like_DNA-bd_sf"/>
</dbReference>
<dbReference type="GO" id="GO:0006355">
    <property type="term" value="P:regulation of DNA-templated transcription"/>
    <property type="evidence" value="ECO:0007669"/>
    <property type="project" value="InterPro"/>
</dbReference>
<evidence type="ECO:0000313" key="7">
    <source>
        <dbReference type="Proteomes" id="UP000825072"/>
    </source>
</evidence>
<dbReference type="InterPro" id="IPR016152">
    <property type="entry name" value="PTrfase/Anion_transptr"/>
</dbReference>
<evidence type="ECO:0000313" key="6">
    <source>
        <dbReference type="EMBL" id="BCY24780.1"/>
    </source>
</evidence>
<dbReference type="PANTHER" id="PTHR30185:SF18">
    <property type="entry name" value="TRANSCRIPTIONAL REGULATOR MTLR"/>
    <property type="match status" value="1"/>
</dbReference>
<gene>
    <name evidence="6" type="ORF">KB1_07700</name>
</gene>
<sequence>MSREALILRHLETSLTEEPTVFATHLGVSQRTVENAVSRLNTLFGGAASVRLVNGRYRLYIVDVHRYGRIREQVLHREELLNDPLYRCGQVYARLLSATHPVRIDDLARDLSVSRSTLNTDLTTLRELLARHDVSIEGRPNSGLTLQGNEYNLRMAALTHFSAELCGPDELRWDISAAADEVCESWHLNRPSRTNILSWLKLTLDRLRLGHPIAGLPSEFDELRSSAVHAFAEDLLLATTNPYNITYVPEESLFLAVAAASMRTPDAPEGRELFPTSRDIPQLVDDIFERIRDVMGIDVSASDLMDEFSHHLSFMLARMRFRVEVDAEAVADISRQYPVAHQMALISREVLEERTGLDISDSEVGLMTSYFEVFLNTHQRQQSSQLHVAVVSGSGRVSGHLLRAQLSHVLPDSTEYLVMTRDDIAPGTFQNIDLVVSTPDIAHDLTSNDMPPVIELGQGFDETELIHKLSLLRLHHDVDIALAGAGPSLIATLLDPHRFVPLPPGTSYWSATEALLERLEVLGLTTPAFREALVDRERNASMLLDDKIGFPHTTVPGSDHIVLAMAVIPRHHGEPGPRAVIVMGVPDKTEYNDTILIDVYDEIIRLRADPDLLDNLSHLTSHEQLFWLLTDHLPQPPSQLRRTPGPQFQTT</sequence>
<dbReference type="InterPro" id="IPR013196">
    <property type="entry name" value="HTH_11"/>
</dbReference>
<dbReference type="InterPro" id="IPR050661">
    <property type="entry name" value="BglG_antiterminators"/>
</dbReference>
<evidence type="ECO:0000256" key="1">
    <source>
        <dbReference type="ARBA" id="ARBA00022737"/>
    </source>
</evidence>
<reference evidence="6" key="1">
    <citation type="submission" date="2021-06" db="EMBL/GenBank/DDBJ databases">
        <title>Genome sequence of Cutibacterium modestum strain KB17-24694.</title>
        <authorList>
            <person name="Dekio I."/>
            <person name="Asahina A."/>
            <person name="Nishida M."/>
        </authorList>
    </citation>
    <scope>NUCLEOTIDE SEQUENCE</scope>
    <source>
        <strain evidence="6">KB17-24694</strain>
    </source>
</reference>
<keyword evidence="2" id="KW-0805">Transcription regulation</keyword>
<dbReference type="PANTHER" id="PTHR30185">
    <property type="entry name" value="CRYPTIC BETA-GLUCOSIDE BGL OPERON ANTITERMINATOR"/>
    <property type="match status" value="1"/>
</dbReference>
<feature type="domain" description="PRD" evidence="5">
    <location>
        <begin position="275"/>
        <end position="381"/>
    </location>
</feature>
<proteinExistence type="predicted"/>
<dbReference type="Pfam" id="PF00874">
    <property type="entry name" value="PRD"/>
    <property type="match status" value="1"/>
</dbReference>
<dbReference type="PROSITE" id="PS51094">
    <property type="entry name" value="PTS_EIIA_TYPE_2"/>
    <property type="match status" value="1"/>
</dbReference>
<dbReference type="InterPro" id="IPR002178">
    <property type="entry name" value="PTS_EIIA_type-2_dom"/>
</dbReference>
<keyword evidence="3" id="KW-0804">Transcription</keyword>
<protein>
    <submittedName>
        <fullName evidence="6">Transcription antiterminator BglG</fullName>
    </submittedName>
</protein>
<keyword evidence="1" id="KW-0677">Repeat</keyword>
<accession>A0AAD1KPQ4</accession>
<dbReference type="EMBL" id="AP024747">
    <property type="protein sequence ID" value="BCY24780.1"/>
    <property type="molecule type" value="Genomic_DNA"/>
</dbReference>
<dbReference type="RefSeq" id="WP_002546416.1">
    <property type="nucleotide sequence ID" value="NZ_AP024747.1"/>
</dbReference>
<dbReference type="InterPro" id="IPR036634">
    <property type="entry name" value="PRD_sf"/>
</dbReference>
<dbReference type="Gene3D" id="1.10.1790.10">
    <property type="entry name" value="PRD domain"/>
    <property type="match status" value="1"/>
</dbReference>
<dbReference type="InterPro" id="IPR011608">
    <property type="entry name" value="PRD"/>
</dbReference>
<organism evidence="6 7">
    <name type="scientific">Cutibacterium modestum</name>
    <dbReference type="NCBI Taxonomy" id="2559073"/>
    <lineage>
        <taxon>Bacteria</taxon>
        <taxon>Bacillati</taxon>
        <taxon>Actinomycetota</taxon>
        <taxon>Actinomycetes</taxon>
        <taxon>Propionibacteriales</taxon>
        <taxon>Propionibacteriaceae</taxon>
        <taxon>Cutibacterium</taxon>
    </lineage>
</organism>
<dbReference type="Gene3D" id="1.10.10.10">
    <property type="entry name" value="Winged helix-like DNA-binding domain superfamily/Winged helix DNA-binding domain"/>
    <property type="match status" value="1"/>
</dbReference>
<dbReference type="Proteomes" id="UP000825072">
    <property type="component" value="Chromosome 1"/>
</dbReference>
<evidence type="ECO:0000256" key="3">
    <source>
        <dbReference type="ARBA" id="ARBA00023163"/>
    </source>
</evidence>
<dbReference type="AlphaFoldDB" id="A0AAD1KPQ4"/>
<dbReference type="GeneID" id="92880158"/>
<dbReference type="Gene3D" id="3.40.930.10">
    <property type="entry name" value="Mannitol-specific EII, Chain A"/>
    <property type="match status" value="1"/>
</dbReference>
<feature type="domain" description="PTS EIIA type-2" evidence="4">
    <location>
        <begin position="492"/>
        <end position="632"/>
    </location>
</feature>